<evidence type="ECO:0000313" key="1">
    <source>
        <dbReference type="EMBL" id="KOO30870.1"/>
    </source>
</evidence>
<proteinExistence type="predicted"/>
<keyword evidence="2" id="KW-1185">Reference proteome</keyword>
<accession>A0A0M0JWD6</accession>
<dbReference type="Proteomes" id="UP000037460">
    <property type="component" value="Unassembled WGS sequence"/>
</dbReference>
<dbReference type="EMBL" id="JWZX01002138">
    <property type="protein sequence ID" value="KOO30870.1"/>
    <property type="molecule type" value="Genomic_DNA"/>
</dbReference>
<gene>
    <name evidence="1" type="ORF">Ctob_009664</name>
</gene>
<reference evidence="2" key="1">
    <citation type="journal article" date="2015" name="PLoS Genet.">
        <title>Genome Sequence and Transcriptome Analyses of Chrysochromulina tobin: Metabolic Tools for Enhanced Algal Fitness in the Prominent Order Prymnesiales (Haptophyceae).</title>
        <authorList>
            <person name="Hovde B.T."/>
            <person name="Deodato C.R."/>
            <person name="Hunsperger H.M."/>
            <person name="Ryken S.A."/>
            <person name="Yost W."/>
            <person name="Jha R.K."/>
            <person name="Patterson J."/>
            <person name="Monnat R.J. Jr."/>
            <person name="Barlow S.B."/>
            <person name="Starkenburg S.R."/>
            <person name="Cattolico R.A."/>
        </authorList>
    </citation>
    <scope>NUCLEOTIDE SEQUENCE</scope>
    <source>
        <strain evidence="2">CCMP291</strain>
    </source>
</reference>
<dbReference type="AlphaFoldDB" id="A0A0M0JWD6"/>
<evidence type="ECO:0000313" key="2">
    <source>
        <dbReference type="Proteomes" id="UP000037460"/>
    </source>
</evidence>
<comment type="caution">
    <text evidence="1">The sequence shown here is derived from an EMBL/GenBank/DDBJ whole genome shotgun (WGS) entry which is preliminary data.</text>
</comment>
<organism evidence="1 2">
    <name type="scientific">Chrysochromulina tobinii</name>
    <dbReference type="NCBI Taxonomy" id="1460289"/>
    <lineage>
        <taxon>Eukaryota</taxon>
        <taxon>Haptista</taxon>
        <taxon>Haptophyta</taxon>
        <taxon>Prymnesiophyceae</taxon>
        <taxon>Prymnesiales</taxon>
        <taxon>Chrysochromulinaceae</taxon>
        <taxon>Chrysochromulina</taxon>
    </lineage>
</organism>
<name>A0A0M0JWD6_9EUKA</name>
<protein>
    <submittedName>
        <fullName evidence="1">Uncharacterized protein</fullName>
    </submittedName>
</protein>
<sequence length="168" mass="17481">MVLGVTSRLAAPMIAFASTAPPSVSLVPTTLFAEALPQVLPNGGVGAQPTDLIYVVGVLGVLMLGGLQIFDSTFAENTQSFVPPMPGSASGLRGLPVIGPALSRVFGAPDDPEAACEALRQRLQAAAEAGDLETAFRLEKELKQMLADTGVRYVVEDKSGSDSLPENW</sequence>